<gene>
    <name evidence="2" type="ORF">KHM83_17845</name>
</gene>
<dbReference type="PANTHER" id="PTHR38462">
    <property type="entry name" value="EXONUCLEASE-LIKE PROTEIN"/>
    <property type="match status" value="1"/>
</dbReference>
<reference evidence="2 3" key="1">
    <citation type="submission" date="2021-05" db="EMBL/GenBank/DDBJ databases">
        <title>Fusibacter ferrireducens sp. nov., an anaerobic, sulfur- and Fe-reducing bacterium isolated from the mangrove sediment.</title>
        <authorList>
            <person name="Qiu D."/>
        </authorList>
    </citation>
    <scope>NUCLEOTIDE SEQUENCE [LARGE SCALE GENOMIC DNA]</scope>
    <source>
        <strain evidence="2 3">DSM 12116</strain>
    </source>
</reference>
<name>A0ABS5PTY2_9FIRM</name>
<dbReference type="InterPro" id="IPR036397">
    <property type="entry name" value="RNaseH_sf"/>
</dbReference>
<evidence type="ECO:0000259" key="1">
    <source>
        <dbReference type="Pfam" id="PF13482"/>
    </source>
</evidence>
<accession>A0ABS5PTY2</accession>
<proteinExistence type="predicted"/>
<dbReference type="Pfam" id="PF13482">
    <property type="entry name" value="RNase_H_2"/>
    <property type="match status" value="1"/>
</dbReference>
<dbReference type="RefSeq" id="WP_213238409.1">
    <property type="nucleotide sequence ID" value="NZ_JAHBCL010000044.1"/>
</dbReference>
<sequence length="336" mass="38488">MKIIKNSAAVDTSQLQAYLALLQNAAFIDIETTGLGHYHKIVIIGIVQLVSDHSVEIIQFFNDDGISEYAILQALIEHFHVSEQAIMLSYNGDAFDFPFLNARYAKHQIPFRINKRLNIDLLKIARQNKARFGNGKLNLKHIEEFLGIQRTDTISGKESVELYQRYLKLKSSTPQPMELLSELEHIILHHNYDDLINMVPLSALLSLSNDLVLIQNLAYRDPHDIQWYLTALSIEGTHLHFQLDTHFINQPYNIEKNSVGISFVKCETHLAITADAVSIDGPQGELAILNVFSIFNFDFQSLPDSNKMDYVMSLNGQWQYHNIGWFIDYCFKAFDQ</sequence>
<evidence type="ECO:0000313" key="2">
    <source>
        <dbReference type="EMBL" id="MBS7528551.1"/>
    </source>
</evidence>
<dbReference type="Gene3D" id="3.30.420.10">
    <property type="entry name" value="Ribonuclease H-like superfamily/Ribonuclease H"/>
    <property type="match status" value="1"/>
</dbReference>
<organism evidence="2 3">
    <name type="scientific">Fusibacter paucivorans</name>
    <dbReference type="NCBI Taxonomy" id="76009"/>
    <lineage>
        <taxon>Bacteria</taxon>
        <taxon>Bacillati</taxon>
        <taxon>Bacillota</taxon>
        <taxon>Clostridia</taxon>
        <taxon>Eubacteriales</taxon>
        <taxon>Eubacteriales Family XII. Incertae Sedis</taxon>
        <taxon>Fusibacter</taxon>
    </lineage>
</organism>
<dbReference type="EMBL" id="JAHBCL010000044">
    <property type="protein sequence ID" value="MBS7528551.1"/>
    <property type="molecule type" value="Genomic_DNA"/>
</dbReference>
<evidence type="ECO:0000313" key="3">
    <source>
        <dbReference type="Proteomes" id="UP000746471"/>
    </source>
</evidence>
<dbReference type="Proteomes" id="UP000746471">
    <property type="component" value="Unassembled WGS sequence"/>
</dbReference>
<feature type="domain" description="YprB ribonuclease H-like" evidence="1">
    <location>
        <begin position="26"/>
        <end position="204"/>
    </location>
</feature>
<keyword evidence="3" id="KW-1185">Reference proteome</keyword>
<dbReference type="PANTHER" id="PTHR38462:SF1">
    <property type="entry name" value="YPRB RIBONUCLEASE H-LIKE DOMAIN-CONTAINING PROTEIN"/>
    <property type="match status" value="1"/>
</dbReference>
<dbReference type="SUPFAM" id="SSF53098">
    <property type="entry name" value="Ribonuclease H-like"/>
    <property type="match status" value="1"/>
</dbReference>
<protein>
    <submittedName>
        <fullName evidence="2">Ribonuclease H-like domain-containing protein</fullName>
    </submittedName>
</protein>
<dbReference type="InterPro" id="IPR038720">
    <property type="entry name" value="YprB_RNase_H-like_dom"/>
</dbReference>
<dbReference type="InterPro" id="IPR012337">
    <property type="entry name" value="RNaseH-like_sf"/>
</dbReference>
<comment type="caution">
    <text evidence="2">The sequence shown here is derived from an EMBL/GenBank/DDBJ whole genome shotgun (WGS) entry which is preliminary data.</text>
</comment>